<proteinExistence type="predicted"/>
<dbReference type="Proteomes" id="UP000234323">
    <property type="component" value="Unassembled WGS sequence"/>
</dbReference>
<gene>
    <name evidence="1" type="ORF">RhiirA4_480110</name>
</gene>
<sequence>IILLGFGNGFGFRQLFGILIKFGISATVWDFGNSLGFGIWDLGFGIWDLGFRQNSKTIFRHMSNPKHVSATIGFGTQV</sequence>
<keyword evidence="2" id="KW-1185">Reference proteome</keyword>
<evidence type="ECO:0000313" key="1">
    <source>
        <dbReference type="EMBL" id="PKY58308.1"/>
    </source>
</evidence>
<protein>
    <submittedName>
        <fullName evidence="1">Uncharacterized protein</fullName>
    </submittedName>
</protein>
<organism evidence="1 2">
    <name type="scientific">Rhizophagus irregularis</name>
    <dbReference type="NCBI Taxonomy" id="588596"/>
    <lineage>
        <taxon>Eukaryota</taxon>
        <taxon>Fungi</taxon>
        <taxon>Fungi incertae sedis</taxon>
        <taxon>Mucoromycota</taxon>
        <taxon>Glomeromycotina</taxon>
        <taxon>Glomeromycetes</taxon>
        <taxon>Glomerales</taxon>
        <taxon>Glomeraceae</taxon>
        <taxon>Rhizophagus</taxon>
    </lineage>
</organism>
<accession>A0A2I1HHG3</accession>
<dbReference type="EMBL" id="LLXI01002949">
    <property type="protein sequence ID" value="PKY58308.1"/>
    <property type="molecule type" value="Genomic_DNA"/>
</dbReference>
<comment type="caution">
    <text evidence="1">The sequence shown here is derived from an EMBL/GenBank/DDBJ whole genome shotgun (WGS) entry which is preliminary data.</text>
</comment>
<dbReference type="AlphaFoldDB" id="A0A2I1HHG3"/>
<feature type="non-terminal residue" evidence="1">
    <location>
        <position position="1"/>
    </location>
</feature>
<name>A0A2I1HHG3_9GLOM</name>
<reference evidence="1 2" key="1">
    <citation type="submission" date="2015-10" db="EMBL/GenBank/DDBJ databases">
        <title>Genome analyses suggest a sexual origin of heterokaryosis in a supposedly ancient asexual fungus.</title>
        <authorList>
            <person name="Ropars J."/>
            <person name="Sedzielewska K."/>
            <person name="Noel J."/>
            <person name="Charron P."/>
            <person name="Farinelli L."/>
            <person name="Marton T."/>
            <person name="Kruger M."/>
            <person name="Pelin A."/>
            <person name="Brachmann A."/>
            <person name="Corradi N."/>
        </authorList>
    </citation>
    <scope>NUCLEOTIDE SEQUENCE [LARGE SCALE GENOMIC DNA]</scope>
    <source>
        <strain evidence="1 2">A4</strain>
    </source>
</reference>
<evidence type="ECO:0000313" key="2">
    <source>
        <dbReference type="Proteomes" id="UP000234323"/>
    </source>
</evidence>